<reference evidence="1" key="1">
    <citation type="submission" date="2019-07" db="EMBL/GenBank/DDBJ databases">
        <title>Annotation for the trematode Paragonimus miyazaki's.</title>
        <authorList>
            <person name="Choi Y.-J."/>
        </authorList>
    </citation>
    <scope>NUCLEOTIDE SEQUENCE</scope>
    <source>
        <strain evidence="1">Japan</strain>
    </source>
</reference>
<organism evidence="1 2">
    <name type="scientific">Paragonimus skrjabini miyazakii</name>
    <dbReference type="NCBI Taxonomy" id="59628"/>
    <lineage>
        <taxon>Eukaryota</taxon>
        <taxon>Metazoa</taxon>
        <taxon>Spiralia</taxon>
        <taxon>Lophotrochozoa</taxon>
        <taxon>Platyhelminthes</taxon>
        <taxon>Trematoda</taxon>
        <taxon>Digenea</taxon>
        <taxon>Plagiorchiida</taxon>
        <taxon>Troglotremata</taxon>
        <taxon>Troglotrematidae</taxon>
        <taxon>Paragonimus</taxon>
    </lineage>
</organism>
<evidence type="ECO:0000313" key="2">
    <source>
        <dbReference type="Proteomes" id="UP000822476"/>
    </source>
</evidence>
<comment type="caution">
    <text evidence="1">The sequence shown here is derived from an EMBL/GenBank/DDBJ whole genome shotgun (WGS) entry which is preliminary data.</text>
</comment>
<protein>
    <submittedName>
        <fullName evidence="1">Uncharacterized protein</fullName>
    </submittedName>
</protein>
<sequence>MWEKISTPVLQTWAPEEISFSMAWSRQMTSAQWLERFSTVHQILSDEGFKITGLFSKCSGETSFRVTRANAHARLTHLIQGIHTSSEQTQFQLRQTKYEQPNDGTMKRSLVALKDYITNFPLSSEDQTALIVTFNETLKDIDERNQQGWFNEANAVAVFDDLLDTWSTRCTEANLIAMEYVASKQDSGVYLADVVQTECTDNKRLHYILELFEKHRIIIAGLRFGWVDESMVQHLRQAKLKNFKGEELKNCAYYDILAVVGTPDGTLQELLSNDRLTATIVKEKGEQIYLTDYSTTAPDKFVLMGGYLLPYCKLQSGL</sequence>
<dbReference type="Proteomes" id="UP000822476">
    <property type="component" value="Unassembled WGS sequence"/>
</dbReference>
<proteinExistence type="predicted"/>
<accession>A0A8S9YIG1</accession>
<name>A0A8S9YIG1_9TREM</name>
<dbReference type="AlphaFoldDB" id="A0A8S9YIG1"/>
<dbReference type="EMBL" id="JTDE01004911">
    <property type="protein sequence ID" value="KAF7252219.1"/>
    <property type="molecule type" value="Genomic_DNA"/>
</dbReference>
<evidence type="ECO:0000313" key="1">
    <source>
        <dbReference type="EMBL" id="KAF7252219.1"/>
    </source>
</evidence>
<gene>
    <name evidence="1" type="ORF">EG68_08846</name>
</gene>
<dbReference type="OrthoDB" id="6265144at2759"/>
<keyword evidence="2" id="KW-1185">Reference proteome</keyword>